<reference evidence="1 2" key="2">
    <citation type="journal article" date="2018" name="Int. J. Syst. Evol. Microbiol.">
        <title>Marinobacterium aestuarii sp. nov., a benzene-degrading marine bacterium isolated from estuary sediment.</title>
        <authorList>
            <person name="Bae S.S."/>
            <person name="Jung J."/>
            <person name="Chung D."/>
            <person name="Baek K."/>
        </authorList>
    </citation>
    <scope>NUCLEOTIDE SEQUENCE [LARGE SCALE GENOMIC DNA]</scope>
    <source>
        <strain evidence="1 2">ST58-10</strain>
    </source>
</reference>
<gene>
    <name evidence="1" type="ORF">A8C75_16075</name>
</gene>
<dbReference type="Proteomes" id="UP000078070">
    <property type="component" value="Chromosome"/>
</dbReference>
<reference evidence="2" key="1">
    <citation type="submission" date="2016-05" db="EMBL/GenBank/DDBJ databases">
        <authorList>
            <person name="Baek K."/>
            <person name="Yang S.-J."/>
        </authorList>
    </citation>
    <scope>NUCLEOTIDE SEQUENCE [LARGE SCALE GENOMIC DNA]</scope>
    <source>
        <strain evidence="2">ST58-10</strain>
    </source>
</reference>
<dbReference type="STRING" id="1821621.A8C75_16075"/>
<sequence>MFRMNDRIMLLHFLHFRHPWLPPENGSCAFKVSAIHGGRMPRAHGQLFAPAITIPLFKSLWAQPGSFISLSRFNPR</sequence>
<dbReference type="KEGG" id="mars:A8C75_16075"/>
<keyword evidence="2" id="KW-1185">Reference proteome</keyword>
<dbReference type="EMBL" id="CP015839">
    <property type="protein sequence ID" value="ANG63842.1"/>
    <property type="molecule type" value="Genomic_DNA"/>
</dbReference>
<protein>
    <submittedName>
        <fullName evidence="1">Uncharacterized protein</fullName>
    </submittedName>
</protein>
<proteinExistence type="predicted"/>
<accession>A0A1A9F173</accession>
<dbReference type="AlphaFoldDB" id="A0A1A9F173"/>
<evidence type="ECO:0000313" key="1">
    <source>
        <dbReference type="EMBL" id="ANG63842.1"/>
    </source>
</evidence>
<evidence type="ECO:0000313" key="2">
    <source>
        <dbReference type="Proteomes" id="UP000078070"/>
    </source>
</evidence>
<name>A0A1A9F173_9GAMM</name>
<organism evidence="1 2">
    <name type="scientific">Marinobacterium aestuarii</name>
    <dbReference type="NCBI Taxonomy" id="1821621"/>
    <lineage>
        <taxon>Bacteria</taxon>
        <taxon>Pseudomonadati</taxon>
        <taxon>Pseudomonadota</taxon>
        <taxon>Gammaproteobacteria</taxon>
        <taxon>Oceanospirillales</taxon>
        <taxon>Oceanospirillaceae</taxon>
        <taxon>Marinobacterium</taxon>
    </lineage>
</organism>